<dbReference type="InterPro" id="IPR027417">
    <property type="entry name" value="P-loop_NTPase"/>
</dbReference>
<dbReference type="GO" id="GO:0005739">
    <property type="term" value="C:mitochondrion"/>
    <property type="evidence" value="ECO:0007669"/>
    <property type="project" value="TreeGrafter"/>
</dbReference>
<dbReference type="SUPFAM" id="SSF52540">
    <property type="entry name" value="P-loop containing nucleoside triphosphate hydrolases"/>
    <property type="match status" value="1"/>
</dbReference>
<comment type="caution">
    <text evidence="2">The sequence shown here is derived from an EMBL/GenBank/DDBJ whole genome shotgun (WGS) entry which is preliminary data.</text>
</comment>
<evidence type="ECO:0000313" key="2">
    <source>
        <dbReference type="EMBL" id="RWQ95516.1"/>
    </source>
</evidence>
<accession>A0A443HUL8</accession>
<dbReference type="AlphaFoldDB" id="A0A443HUL8"/>
<dbReference type="GO" id="GO:0006897">
    <property type="term" value="P:endocytosis"/>
    <property type="evidence" value="ECO:0007669"/>
    <property type="project" value="TreeGrafter"/>
</dbReference>
<dbReference type="GO" id="GO:0016559">
    <property type="term" value="P:peroxisome fission"/>
    <property type="evidence" value="ECO:0007669"/>
    <property type="project" value="TreeGrafter"/>
</dbReference>
<keyword evidence="3" id="KW-1185">Reference proteome</keyword>
<dbReference type="PANTHER" id="PTHR11566">
    <property type="entry name" value="DYNAMIN"/>
    <property type="match status" value="1"/>
</dbReference>
<dbReference type="RefSeq" id="XP_028485161.1">
    <property type="nucleotide sequence ID" value="XM_028626640.1"/>
</dbReference>
<dbReference type="GeneID" id="39595917"/>
<dbReference type="EMBL" id="RCNU01000005">
    <property type="protein sequence ID" value="RWQ95516.1"/>
    <property type="molecule type" value="Genomic_DNA"/>
</dbReference>
<protein>
    <recommendedName>
        <fullName evidence="1">Dynamin N-terminal domain-containing protein</fullName>
    </recommendedName>
</protein>
<gene>
    <name evidence="2" type="ORF">C8Q69DRAFT_257246</name>
</gene>
<dbReference type="GO" id="GO:0016020">
    <property type="term" value="C:membrane"/>
    <property type="evidence" value="ECO:0007669"/>
    <property type="project" value="TreeGrafter"/>
</dbReference>
<evidence type="ECO:0000259" key="1">
    <source>
        <dbReference type="Pfam" id="PF00350"/>
    </source>
</evidence>
<dbReference type="Pfam" id="PF00350">
    <property type="entry name" value="Dynamin_N"/>
    <property type="match status" value="1"/>
</dbReference>
<dbReference type="PANTHER" id="PTHR11566:SF21">
    <property type="entry name" value="DYNAMIN RELATED PROTEIN 1, ISOFORM A"/>
    <property type="match status" value="1"/>
</dbReference>
<dbReference type="Proteomes" id="UP000283841">
    <property type="component" value="Unassembled WGS sequence"/>
</dbReference>
<name>A0A443HUL8_BYSSP</name>
<dbReference type="GO" id="GO:0000266">
    <property type="term" value="P:mitochondrial fission"/>
    <property type="evidence" value="ECO:0007669"/>
    <property type="project" value="TreeGrafter"/>
</dbReference>
<evidence type="ECO:0000313" key="3">
    <source>
        <dbReference type="Proteomes" id="UP000283841"/>
    </source>
</evidence>
<reference evidence="2 3" key="1">
    <citation type="journal article" date="2018" name="Front. Microbiol.">
        <title>Genomic and genetic insights into a cosmopolitan fungus, Paecilomyces variotii (Eurotiales).</title>
        <authorList>
            <person name="Urquhart A.S."/>
            <person name="Mondo S.J."/>
            <person name="Makela M.R."/>
            <person name="Hane J.K."/>
            <person name="Wiebenga A."/>
            <person name="He G."/>
            <person name="Mihaltcheva S."/>
            <person name="Pangilinan J."/>
            <person name="Lipzen A."/>
            <person name="Barry K."/>
            <person name="de Vries R.P."/>
            <person name="Grigoriev I.V."/>
            <person name="Idnurm A."/>
        </authorList>
    </citation>
    <scope>NUCLEOTIDE SEQUENCE [LARGE SCALE GENOMIC DNA]</scope>
    <source>
        <strain evidence="2 3">CBS 101075</strain>
    </source>
</reference>
<dbReference type="GO" id="GO:0008017">
    <property type="term" value="F:microtubule binding"/>
    <property type="evidence" value="ECO:0007669"/>
    <property type="project" value="TreeGrafter"/>
</dbReference>
<dbReference type="VEuPathDB" id="FungiDB:C8Q69DRAFT_257246"/>
<dbReference type="GO" id="GO:0005874">
    <property type="term" value="C:microtubule"/>
    <property type="evidence" value="ECO:0007669"/>
    <property type="project" value="TreeGrafter"/>
</dbReference>
<dbReference type="GO" id="GO:0048312">
    <property type="term" value="P:intracellular distribution of mitochondria"/>
    <property type="evidence" value="ECO:0007669"/>
    <property type="project" value="TreeGrafter"/>
</dbReference>
<dbReference type="GO" id="GO:0003924">
    <property type="term" value="F:GTPase activity"/>
    <property type="evidence" value="ECO:0007669"/>
    <property type="project" value="TreeGrafter"/>
</dbReference>
<dbReference type="InterPro" id="IPR022812">
    <property type="entry name" value="Dynamin"/>
</dbReference>
<proteinExistence type="predicted"/>
<feature type="domain" description="Dynamin N-terminal" evidence="1">
    <location>
        <begin position="42"/>
        <end position="186"/>
    </location>
</feature>
<sequence>MQSQLSELSNAVGHHPYGRLTQDFLGRFPKSPLLKEADVPYVVALGKKGCGKSSLLRALSGIPFPTGLDGTVIATEIVLRQSDSRSRHMTMIFLTSEVRSKAPPAIRLELEEDFDIPMLIQNAETQARDLRAWVTGEHILRIEMCGFGLPHIAFVDLPGKTGDSIKDAIVDKLMQRYVSNEGTVVLNAIPGSDVPIDVDASGLPPNRTINVIVKPETVDPQISLDYLRSLFAKRRTSHGSLSWHIVPSPIASSTDISSIVWTPPWNCLQRIDMGFESLRVKLLDLCEAQFLTSFPRLAKEIEAKGKHYDKQAYECDESKARQHLTGLCRRFETLVKTSINGEYEDSFFEIGDFNLRRLKLTIDETKHYLRSRLQRRAQETRLLDENAPSSSISDFLAASQEGAELTQQFDLLLQQDSSQRSSDLEGKGLVEKFISILTADWSFIIEECMYRATQGCLFLMQEILQHTTVPQVSKILDRRVLTPAFRSRETAALAKVRELAASRCQPETVAVTPELQRELEKLQKCLDGAHGPEHREAVYSNILCCSRLYFGLCLEAIIEKVEKEVIEKCLLEGLPELLLQTVNDINIPRSSLRQMLRKHREKLTRLFRQTECKVAYLQSKSDGFRTCPSEESREAAGQRVLLGYRLKDPPVYISDQYMDSQLKRGPK</sequence>
<dbReference type="InterPro" id="IPR045063">
    <property type="entry name" value="Dynamin_N"/>
</dbReference>
<dbReference type="Gene3D" id="3.40.50.300">
    <property type="entry name" value="P-loop containing nucleotide triphosphate hydrolases"/>
    <property type="match status" value="1"/>
</dbReference>
<organism evidence="2 3">
    <name type="scientific">Byssochlamys spectabilis</name>
    <name type="common">Paecilomyces variotii</name>
    <dbReference type="NCBI Taxonomy" id="264951"/>
    <lineage>
        <taxon>Eukaryota</taxon>
        <taxon>Fungi</taxon>
        <taxon>Dikarya</taxon>
        <taxon>Ascomycota</taxon>
        <taxon>Pezizomycotina</taxon>
        <taxon>Eurotiomycetes</taxon>
        <taxon>Eurotiomycetidae</taxon>
        <taxon>Eurotiales</taxon>
        <taxon>Thermoascaceae</taxon>
        <taxon>Paecilomyces</taxon>
    </lineage>
</organism>
<dbReference type="STRING" id="264951.A0A443HUL8"/>